<evidence type="ECO:0000313" key="1">
    <source>
        <dbReference type="EMBL" id="GAA5189551.1"/>
    </source>
</evidence>
<proteinExistence type="predicted"/>
<gene>
    <name evidence="1" type="ORF">GCM10023346_04410</name>
</gene>
<reference evidence="2" key="1">
    <citation type="journal article" date="2019" name="Int. J. Syst. Evol. Microbiol.">
        <title>The Global Catalogue of Microorganisms (GCM) 10K type strain sequencing project: providing services to taxonomists for standard genome sequencing and annotation.</title>
        <authorList>
            <consortium name="The Broad Institute Genomics Platform"/>
            <consortium name="The Broad Institute Genome Sequencing Center for Infectious Disease"/>
            <person name="Wu L."/>
            <person name="Ma J."/>
        </authorList>
    </citation>
    <scope>NUCLEOTIDE SEQUENCE [LARGE SCALE GENOMIC DNA]</scope>
    <source>
        <strain evidence="2">JCM 18514</strain>
    </source>
</reference>
<name>A0ABP9S0L3_9MICC</name>
<dbReference type="EMBL" id="BAABKK010000003">
    <property type="protein sequence ID" value="GAA5189551.1"/>
    <property type="molecule type" value="Genomic_DNA"/>
</dbReference>
<accession>A0ABP9S0L3</accession>
<dbReference type="RefSeq" id="WP_345447622.1">
    <property type="nucleotide sequence ID" value="NZ_BAABKK010000003.1"/>
</dbReference>
<keyword evidence="2" id="KW-1185">Reference proteome</keyword>
<evidence type="ECO:0000313" key="2">
    <source>
        <dbReference type="Proteomes" id="UP001500200"/>
    </source>
</evidence>
<dbReference type="Proteomes" id="UP001500200">
    <property type="component" value="Unassembled WGS sequence"/>
</dbReference>
<protein>
    <submittedName>
        <fullName evidence="1">Uncharacterized protein</fullName>
    </submittedName>
</protein>
<comment type="caution">
    <text evidence="1">The sequence shown here is derived from an EMBL/GenBank/DDBJ whole genome shotgun (WGS) entry which is preliminary data.</text>
</comment>
<organism evidence="1 2">
    <name type="scientific">Arthrobacter gyeryongensis</name>
    <dbReference type="NCBI Taxonomy" id="1650592"/>
    <lineage>
        <taxon>Bacteria</taxon>
        <taxon>Bacillati</taxon>
        <taxon>Actinomycetota</taxon>
        <taxon>Actinomycetes</taxon>
        <taxon>Micrococcales</taxon>
        <taxon>Micrococcaceae</taxon>
        <taxon>Arthrobacter</taxon>
    </lineage>
</organism>
<sequence length="132" mass="14685">MGIFETSVYGAGSRSGNEESDDWLLRISVHDSDIATIDYRSDEGASGRFYLGFQPRDYFDNPDASEPVDLVAVSNSFSSWASREVGTAVSPEELREFMASEAVEEPDDIFVEDTVVRLLERLGIPLPKWLAD</sequence>